<dbReference type="OrthoDB" id="9989223at2759"/>
<protein>
    <submittedName>
        <fullName evidence="2">Pentapeptide repeat</fullName>
    </submittedName>
</protein>
<dbReference type="KEGG" id="ota:OT_ostta20g00280"/>
<reference evidence="3" key="1">
    <citation type="journal article" date="2006" name="Proc. Natl. Acad. Sci. U.S.A.">
        <title>Genome analysis of the smallest free-living eukaryote Ostreococcus tauri unveils many unique features.</title>
        <authorList>
            <person name="Derelle E."/>
            <person name="Ferraz C."/>
            <person name="Rombauts S."/>
            <person name="Rouze P."/>
            <person name="Worden A.Z."/>
            <person name="Robbens S."/>
            <person name="Partensky F."/>
            <person name="Degroeve S."/>
            <person name="Echeynie S."/>
            <person name="Cooke R."/>
            <person name="Saeys Y."/>
            <person name="Wuyts J."/>
            <person name="Jabbari K."/>
            <person name="Bowler C."/>
            <person name="Panaud O."/>
            <person name="Piegu B."/>
            <person name="Ball S.G."/>
            <person name="Ral J.-P."/>
            <person name="Bouget F.-Y."/>
            <person name="Piganeau G."/>
            <person name="De Baets B."/>
            <person name="Picard A."/>
            <person name="Delseny M."/>
            <person name="Demaille J."/>
            <person name="Van de Peer Y."/>
            <person name="Moreau H."/>
        </authorList>
    </citation>
    <scope>NUCLEOTIDE SEQUENCE [LARGE SCALE GENOMIC DNA]</scope>
    <source>
        <strain evidence="3">OTTH 0595 / CCAP 157/2 / RCC745</strain>
    </source>
</reference>
<dbReference type="PANTHER" id="PTHR47121:SF2">
    <property type="entry name" value="THYLAKOID LUMENAL PROTEIN TL20.3, CHLOROPLASTIC"/>
    <property type="match status" value="1"/>
</dbReference>
<dbReference type="InParanoid" id="A0A096PA33"/>
<dbReference type="EMBL" id="CAID01000020">
    <property type="protein sequence ID" value="CEG00831.1"/>
    <property type="molecule type" value="Genomic_DNA"/>
</dbReference>
<evidence type="ECO:0000313" key="2">
    <source>
        <dbReference type="EMBL" id="CEG00831.1"/>
    </source>
</evidence>
<dbReference type="Gene3D" id="2.160.20.80">
    <property type="entry name" value="E3 ubiquitin-protein ligase SopA"/>
    <property type="match status" value="1"/>
</dbReference>
<keyword evidence="3" id="KW-1185">Reference proteome</keyword>
<proteinExistence type="predicted"/>
<dbReference type="Pfam" id="PF00805">
    <property type="entry name" value="Pentapeptide"/>
    <property type="match status" value="2"/>
</dbReference>
<dbReference type="RefSeq" id="XP_022840609.1">
    <property type="nucleotide sequence ID" value="XM_022983188.1"/>
</dbReference>
<dbReference type="SUPFAM" id="SSF141571">
    <property type="entry name" value="Pentapeptide repeat-like"/>
    <property type="match status" value="1"/>
</dbReference>
<reference evidence="2 3" key="2">
    <citation type="journal article" date="2014" name="BMC Genomics">
        <title>An improved genome of the model marine alga Ostreococcus tauri unfolds by assessing Illumina de novo assemblies.</title>
        <authorList>
            <person name="Blanc-Mathieu R."/>
            <person name="Verhelst B."/>
            <person name="Derelle E."/>
            <person name="Rombauts S."/>
            <person name="Bouget F.Y."/>
            <person name="Carre I."/>
            <person name="Chateau A."/>
            <person name="Eyre-Walker A."/>
            <person name="Grimsley N."/>
            <person name="Moreau H."/>
            <person name="Piegu B."/>
            <person name="Rivals E."/>
            <person name="Schackwitz W."/>
            <person name="Van de Peer Y."/>
            <person name="Piganeau G."/>
        </authorList>
    </citation>
    <scope>NUCLEOTIDE SEQUENCE [LARGE SCALE GENOMIC DNA]</scope>
    <source>
        <strain evidence="3">OTTH 0595 / CCAP 157/2 / RCC745</strain>
    </source>
</reference>
<sequence>MFANIALGRAHATRAHHTRDSTRFRRANVPRALARGDASNEKNTLFDDTQWKNASRTTLLPMLTASLAVAIATVPVDVSAAIDLSETKSVIEFKQKLKPRVSEVILESKSDAANADLASNDLTGAIYAESDLRNANISNTDARGAVFSRAIMPGVKLNATDASNAMFDYAVLRGADMRDGVFANANFVRADMGEAMIEGADFSEAVIDRYEAIRLCERASGTNPWTGIETRATLGCDDSRVSKYEGSGQGGANIKAAKRSGTWGGGK</sequence>
<accession>A0A096PA33</accession>
<dbReference type="AlphaFoldDB" id="A0A096PA33"/>
<dbReference type="Proteomes" id="UP000009170">
    <property type="component" value="Unassembled WGS sequence"/>
</dbReference>
<dbReference type="GeneID" id="9838550"/>
<evidence type="ECO:0000313" key="3">
    <source>
        <dbReference type="Proteomes" id="UP000009170"/>
    </source>
</evidence>
<name>A0A096PA33_OSTTA</name>
<gene>
    <name evidence="2" type="ORF">OT_ostta20g00280</name>
</gene>
<feature type="region of interest" description="Disordered" evidence="1">
    <location>
        <begin position="1"/>
        <end position="25"/>
    </location>
</feature>
<feature type="region of interest" description="Disordered" evidence="1">
    <location>
        <begin position="246"/>
        <end position="267"/>
    </location>
</feature>
<dbReference type="InterPro" id="IPR001646">
    <property type="entry name" value="5peptide_repeat"/>
</dbReference>
<organism evidence="2 3">
    <name type="scientific">Ostreococcus tauri</name>
    <name type="common">Marine green alga</name>
    <dbReference type="NCBI Taxonomy" id="70448"/>
    <lineage>
        <taxon>Eukaryota</taxon>
        <taxon>Viridiplantae</taxon>
        <taxon>Chlorophyta</taxon>
        <taxon>Mamiellophyceae</taxon>
        <taxon>Mamiellales</taxon>
        <taxon>Bathycoccaceae</taxon>
        <taxon>Ostreococcus</taxon>
    </lineage>
</organism>
<evidence type="ECO:0000256" key="1">
    <source>
        <dbReference type="SAM" id="MobiDB-lite"/>
    </source>
</evidence>
<dbReference type="PANTHER" id="PTHR47121">
    <property type="entry name" value="THYLAKOID LUMENAL PROTEIN TL20.3, CHLOROPLASTIC"/>
    <property type="match status" value="1"/>
</dbReference>
<dbReference type="InterPro" id="IPR053285">
    <property type="entry name" value="Thylakoid_lumenal_pentapeptide"/>
</dbReference>
<comment type="caution">
    <text evidence="2">The sequence shown here is derived from an EMBL/GenBank/DDBJ whole genome shotgun (WGS) entry which is preliminary data.</text>
</comment>